<dbReference type="GO" id="GO:0046336">
    <property type="term" value="P:ethanolamine catabolic process"/>
    <property type="evidence" value="ECO:0007669"/>
    <property type="project" value="UniProtKB-UniRule"/>
</dbReference>
<evidence type="ECO:0000256" key="1">
    <source>
        <dbReference type="ARBA" id="ARBA00022628"/>
    </source>
</evidence>
<protein>
    <recommendedName>
        <fullName evidence="5">Ethanolamine ammonia-lyase small subunit</fullName>
        <shortName evidence="5">EAL small subunit</shortName>
        <ecNumber evidence="5">4.3.1.7</ecNumber>
    </recommendedName>
</protein>
<feature type="binding site" evidence="5">
    <location>
        <position position="153"/>
    </location>
    <ligand>
        <name>adenosylcob(III)alamin</name>
        <dbReference type="ChEBI" id="CHEBI:18408"/>
    </ligand>
</feature>
<dbReference type="InterPro" id="IPR042255">
    <property type="entry name" value="EutC_N"/>
</dbReference>
<comment type="pathway">
    <text evidence="5">Amine and polyamine degradation; ethanolamine degradation.</text>
</comment>
<organism evidence="6 7">
    <name type="scientific">Roseicyclus persicicus</name>
    <dbReference type="NCBI Taxonomy" id="2650661"/>
    <lineage>
        <taxon>Bacteria</taxon>
        <taxon>Pseudomonadati</taxon>
        <taxon>Pseudomonadota</taxon>
        <taxon>Alphaproteobacteria</taxon>
        <taxon>Rhodobacterales</taxon>
        <taxon>Roseobacteraceae</taxon>
        <taxon>Roseicyclus</taxon>
    </lineage>
</organism>
<dbReference type="AlphaFoldDB" id="A0A7X6JW25"/>
<dbReference type="PANTHER" id="PTHR39330:SF1">
    <property type="entry name" value="ETHANOLAMINE AMMONIA-LYASE SMALL SUBUNIT"/>
    <property type="match status" value="1"/>
</dbReference>
<comment type="catalytic activity">
    <reaction evidence="5">
        <text>ethanolamine = acetaldehyde + NH4(+)</text>
        <dbReference type="Rhea" id="RHEA:15313"/>
        <dbReference type="ChEBI" id="CHEBI:15343"/>
        <dbReference type="ChEBI" id="CHEBI:28938"/>
        <dbReference type="ChEBI" id="CHEBI:57603"/>
        <dbReference type="EC" id="4.3.1.7"/>
    </reaction>
</comment>
<sequence>MSGKTPTTPEAIRAVTEARLTLGPRGGALATRESLAFALDHARARAAVLAELDLPALTATLDRLGLPHRVATSAAGDREGFIRRPDLGRRLPETEAAALAGAGPCDVALVLGDGLSATAVALNGAAFVAALAGRLEAAGLTVSPVILARQARVALGDGIARALGAGTVVMALGERPGLSAADSLGAYITHAPAAATPDSARNCISNIRAGGTPVPEAAEQAARLILAMRASGLSGVALSRALAAGALAGPTEPHGPR</sequence>
<evidence type="ECO:0000313" key="6">
    <source>
        <dbReference type="EMBL" id="NKX43947.1"/>
    </source>
</evidence>
<dbReference type="InterPro" id="IPR042251">
    <property type="entry name" value="EutC_C"/>
</dbReference>
<dbReference type="EC" id="4.3.1.7" evidence="5"/>
<dbReference type="UniPathway" id="UPA00560"/>
<comment type="cofactor">
    <cofactor evidence="5">
        <name>adenosylcob(III)alamin</name>
        <dbReference type="ChEBI" id="CHEBI:18408"/>
    </cofactor>
    <text evidence="5">Binds between the large and small subunits.</text>
</comment>
<keyword evidence="1 5" id="KW-0846">Cobalamin</keyword>
<dbReference type="HAMAP" id="MF_00601">
    <property type="entry name" value="EutC"/>
    <property type="match status" value="1"/>
</dbReference>
<comment type="caution">
    <text evidence="6">The sequence shown here is derived from an EMBL/GenBank/DDBJ whole genome shotgun (WGS) entry which is preliminary data.</text>
</comment>
<dbReference type="Gene3D" id="3.40.50.11240">
    <property type="entry name" value="Ethanolamine ammonia-lyase light chain (EutC)"/>
    <property type="match status" value="1"/>
</dbReference>
<evidence type="ECO:0000313" key="7">
    <source>
        <dbReference type="Proteomes" id="UP000526408"/>
    </source>
</evidence>
<evidence type="ECO:0000256" key="3">
    <source>
        <dbReference type="ARBA" id="ARBA00023285"/>
    </source>
</evidence>
<comment type="subcellular location">
    <subcellularLocation>
        <location evidence="5">Bacterial microcompartment</location>
    </subcellularLocation>
</comment>
<comment type="similarity">
    <text evidence="5">Belongs to the EutC family.</text>
</comment>
<dbReference type="RefSeq" id="WP_168622281.1">
    <property type="nucleotide sequence ID" value="NZ_JAAZQQ010000001.1"/>
</dbReference>
<proteinExistence type="inferred from homology"/>
<reference evidence="6 7" key="1">
    <citation type="submission" date="2020-04" db="EMBL/GenBank/DDBJ databases">
        <authorList>
            <person name="Yoon J."/>
        </authorList>
    </citation>
    <scope>NUCLEOTIDE SEQUENCE [LARGE SCALE GENOMIC DNA]</scope>
    <source>
        <strain evidence="6 7">KMU-115</strain>
    </source>
</reference>
<dbReference type="PIRSF" id="PIRSF018982">
    <property type="entry name" value="EutC"/>
    <property type="match status" value="1"/>
</dbReference>
<comment type="subunit">
    <text evidence="5">The basic unit is a heterodimer which dimerizes to form tetramers. The heterotetramers trimerize; 6 large subunits form a core ring with 6 small subunits projecting outwards.</text>
</comment>
<evidence type="ECO:0000256" key="2">
    <source>
        <dbReference type="ARBA" id="ARBA00023239"/>
    </source>
</evidence>
<evidence type="ECO:0000256" key="5">
    <source>
        <dbReference type="HAMAP-Rule" id="MF_00601"/>
    </source>
</evidence>
<dbReference type="GO" id="GO:0009350">
    <property type="term" value="C:ethanolamine ammonia-lyase complex"/>
    <property type="evidence" value="ECO:0007669"/>
    <property type="project" value="UniProtKB-UniRule"/>
</dbReference>
<dbReference type="PANTHER" id="PTHR39330">
    <property type="entry name" value="ETHANOLAMINE AMMONIA-LYASE LIGHT CHAIN"/>
    <property type="match status" value="1"/>
</dbReference>
<gene>
    <name evidence="5 6" type="primary">eutC</name>
    <name evidence="6" type="ORF">HCU73_05035</name>
</gene>
<dbReference type="Pfam" id="PF05985">
    <property type="entry name" value="EutC"/>
    <property type="match status" value="1"/>
</dbReference>
<dbReference type="Proteomes" id="UP000526408">
    <property type="component" value="Unassembled WGS sequence"/>
</dbReference>
<feature type="binding site" evidence="5">
    <location>
        <position position="203"/>
    </location>
    <ligand>
        <name>adenosylcob(III)alamin</name>
        <dbReference type="ChEBI" id="CHEBI:18408"/>
    </ligand>
</feature>
<feature type="binding site" evidence="5">
    <location>
        <position position="174"/>
    </location>
    <ligand>
        <name>adenosylcob(III)alamin</name>
        <dbReference type="ChEBI" id="CHEBI:18408"/>
    </ligand>
</feature>
<dbReference type="EMBL" id="JAAZQQ010000001">
    <property type="protein sequence ID" value="NKX43947.1"/>
    <property type="molecule type" value="Genomic_DNA"/>
</dbReference>
<comment type="function">
    <text evidence="5">Catalyzes the deamination of various vicinal amino-alcohols to oxo compounds. Allows this organism to utilize ethanolamine as the sole source of nitrogen and carbon in the presence of external vitamin B12.</text>
</comment>
<dbReference type="InterPro" id="IPR009246">
    <property type="entry name" value="EutC"/>
</dbReference>
<keyword evidence="4 5" id="KW-1283">Bacterial microcompartment</keyword>
<dbReference type="GO" id="GO:0031419">
    <property type="term" value="F:cobalamin binding"/>
    <property type="evidence" value="ECO:0007669"/>
    <property type="project" value="UniProtKB-UniRule"/>
</dbReference>
<keyword evidence="7" id="KW-1185">Reference proteome</keyword>
<dbReference type="GO" id="GO:0008851">
    <property type="term" value="F:ethanolamine ammonia-lyase activity"/>
    <property type="evidence" value="ECO:0007669"/>
    <property type="project" value="UniProtKB-UniRule"/>
</dbReference>
<keyword evidence="2 5" id="KW-0456">Lyase</keyword>
<accession>A0A7X6JW25</accession>
<dbReference type="Gene3D" id="1.10.30.40">
    <property type="entry name" value="Ethanolamine ammonia-lyase light chain (EutC), N-terminal domain"/>
    <property type="match status" value="1"/>
</dbReference>
<dbReference type="GO" id="GO:0006520">
    <property type="term" value="P:amino acid metabolic process"/>
    <property type="evidence" value="ECO:0007669"/>
    <property type="project" value="InterPro"/>
</dbReference>
<keyword evidence="3 5" id="KW-0170">Cobalt</keyword>
<dbReference type="GO" id="GO:0031471">
    <property type="term" value="C:ethanolamine degradation polyhedral organelle"/>
    <property type="evidence" value="ECO:0007669"/>
    <property type="project" value="UniProtKB-UniRule"/>
</dbReference>
<name>A0A7X6JW25_9RHOB</name>
<dbReference type="NCBIfam" id="NF003971">
    <property type="entry name" value="PRK05465.1"/>
    <property type="match status" value="1"/>
</dbReference>
<evidence type="ECO:0000256" key="4">
    <source>
        <dbReference type="ARBA" id="ARBA00024446"/>
    </source>
</evidence>